<dbReference type="SUPFAM" id="SSF50729">
    <property type="entry name" value="PH domain-like"/>
    <property type="match status" value="1"/>
</dbReference>
<reference evidence="7" key="1">
    <citation type="submission" date="2021-01" db="UniProtKB">
        <authorList>
            <consortium name="EnsemblMetazoa"/>
        </authorList>
    </citation>
    <scope>IDENTIFICATION</scope>
</reference>
<dbReference type="Proteomes" id="UP000594262">
    <property type="component" value="Unplaced"/>
</dbReference>
<feature type="region of interest" description="Disordered" evidence="4">
    <location>
        <begin position="1234"/>
        <end position="1270"/>
    </location>
</feature>
<evidence type="ECO:0000313" key="8">
    <source>
        <dbReference type="Proteomes" id="UP000594262"/>
    </source>
</evidence>
<dbReference type="SMART" id="SM00248">
    <property type="entry name" value="ANK"/>
    <property type="match status" value="6"/>
</dbReference>
<feature type="domain" description="PID" evidence="5">
    <location>
        <begin position="1100"/>
        <end position="1225"/>
    </location>
</feature>
<evidence type="ECO:0000259" key="5">
    <source>
        <dbReference type="PROSITE" id="PS01179"/>
    </source>
</evidence>
<dbReference type="PRINTS" id="PR01415">
    <property type="entry name" value="ANKYRIN"/>
</dbReference>
<feature type="compositionally biased region" description="Basic and acidic residues" evidence="4">
    <location>
        <begin position="723"/>
        <end position="740"/>
    </location>
</feature>
<dbReference type="InterPro" id="IPR011993">
    <property type="entry name" value="PH-like_dom_sf"/>
</dbReference>
<feature type="domain" description="SAM" evidence="6">
    <location>
        <begin position="852"/>
        <end position="917"/>
    </location>
</feature>
<dbReference type="PROSITE" id="PS50105">
    <property type="entry name" value="SAM_DOMAIN"/>
    <property type="match status" value="2"/>
</dbReference>
<evidence type="ECO:0000313" key="7">
    <source>
        <dbReference type="EnsemblMetazoa" id="CLYHEMP014529.1"/>
    </source>
</evidence>
<dbReference type="Gene3D" id="2.30.29.30">
    <property type="entry name" value="Pleckstrin-homology domain (PH domain)/Phosphotyrosine-binding domain (PTB)"/>
    <property type="match status" value="1"/>
</dbReference>
<keyword evidence="8" id="KW-1185">Reference proteome</keyword>
<dbReference type="PROSITE" id="PS01179">
    <property type="entry name" value="PID"/>
    <property type="match status" value="1"/>
</dbReference>
<evidence type="ECO:0000256" key="4">
    <source>
        <dbReference type="SAM" id="MobiDB-lite"/>
    </source>
</evidence>
<dbReference type="OrthoDB" id="10039052at2759"/>
<feature type="region of interest" description="Disordered" evidence="4">
    <location>
        <begin position="298"/>
        <end position="362"/>
    </location>
</feature>
<feature type="repeat" description="ANK" evidence="3">
    <location>
        <begin position="205"/>
        <end position="237"/>
    </location>
</feature>
<evidence type="ECO:0000259" key="6">
    <source>
        <dbReference type="PROSITE" id="PS50105"/>
    </source>
</evidence>
<feature type="region of interest" description="Disordered" evidence="4">
    <location>
        <begin position="516"/>
        <end position="536"/>
    </location>
</feature>
<feature type="region of interest" description="Disordered" evidence="4">
    <location>
        <begin position="432"/>
        <end position="453"/>
    </location>
</feature>
<dbReference type="InterPro" id="IPR002110">
    <property type="entry name" value="Ankyrin_rpt"/>
</dbReference>
<dbReference type="Pfam" id="PF00640">
    <property type="entry name" value="PID"/>
    <property type="match status" value="1"/>
</dbReference>
<dbReference type="SUPFAM" id="SSF47769">
    <property type="entry name" value="SAM/Pointed domain"/>
    <property type="match status" value="2"/>
</dbReference>
<dbReference type="AlphaFoldDB" id="A0A7M5WYD7"/>
<feature type="compositionally biased region" description="Basic and acidic residues" evidence="4">
    <location>
        <begin position="320"/>
        <end position="330"/>
    </location>
</feature>
<feature type="compositionally biased region" description="Polar residues" evidence="4">
    <location>
        <begin position="435"/>
        <end position="447"/>
    </location>
</feature>
<sequence length="1270" mass="141429">MVRIRGNGRLENTLFLDKMMRKLSISMGKESEVLQAAQEGNLSKLESLFTQKRFGGLLKGPNINGRDSSGCTALHLAALYGNSDACVFLLHNDASANVPDNAGSFPLHLAAFNGHYEIAQTLISRGPSRAQVNEANMAGDTALHVASQYGHEKVVKVLLGNYADASFRNSKDESPLDLAAQYGRLLTVELFLNYDRTLCYKSPVHRHSPLHLAARNGHADVVRALLNYGMPVNATCDMGTALHCAATYGKTAVAKLLIERGIDIEIEDDNGQKVLDILVKNPSQTSQEITGLIYAKPASSSDAELSRSPATSYSGQQFEIVEHPKRKDMDNQEIISQPSGYDVVPPPRPKPGKPKNDDNRPYSLIAATSLDNASDDENNLTRVQSTPIELSSKMKKDMFFSKYDGDDKKKSGPYCLVGEDVPNLKTKKSVKQKRTSASVSRMTSLQPQEEEVGATYSEIPEPGKRDSYYTQMNSADNVYQVPPNADFHHNQSPGNDDLYQVPPNRNDDLYQVPPTTNFPKRGTHLSDIPQPSTITPQDQMNIQEDYYGVPSSLRKVDSKAINVPKPKQRSQTMPSEITSSPMENYDNVNLQHRPMSSSTECYDNVQITNSPMSGGENYDNVNIKNKENVQSDSYYQRPPTGSFNSAGSTEGLFYQGSPNSPQSYYQRPPSLSSTPGDDQYYQAPPSNFKPKPLGGIKQSPSQPQQYTSVKTKSMKQKRTATIVKRDIDLSDSPPEQKEILSDSPVPKLEESKQLTKEEIEAIERERKIQEAKENLLAQANIDEPEGSPKPVPKPRMKQSRTSERRVESGYRMSETAAKQPLDETYEWSKIDAFLSNLEEYAGDAKDLEAKPMSTKSVPEWLDSIGMAIYEPMFLANGYDEIEFINGCLDDQDLIELGILDSGHRKKIMDSTAQLPQVKVIGENDNPIPDKIDSWLDSLKLNGYNNRFVINGYGSMDRVRVIWELELVTVLDISAIGHRKRMLNSLGRRPPQIKAPVSWVKRFADADAGRVKKNVPDDSMDVAKELMNTAKDLTISRDPKKSTSSDTTQENTPNSPTKSVTSTPSETTADSTDGSRTTTYDDRKHKKDGWLHTPDVLMYESVAYSAQYLGSHPVQKVKGVESTLDACSRMKVLSQNVHKMPSIVLSISIRGIDYIDSNSKMIINQYSINNISFIAQDPDDLNVFAYITRDEMTRKNYCHVFKAKSTRQADEIVLTLGQCFEVAYEQHMALMEIKKSQQNATTPLSSQSSSREPPPVPKPYAERNSNKENMI</sequence>
<feature type="repeat" description="ANK" evidence="3">
    <location>
        <begin position="237"/>
        <end position="269"/>
    </location>
</feature>
<dbReference type="PROSITE" id="PS50297">
    <property type="entry name" value="ANK_REP_REGION"/>
    <property type="match status" value="5"/>
</dbReference>
<feature type="region of interest" description="Disordered" evidence="4">
    <location>
        <begin position="1027"/>
        <end position="1085"/>
    </location>
</feature>
<dbReference type="GO" id="GO:0005829">
    <property type="term" value="C:cytosol"/>
    <property type="evidence" value="ECO:0007669"/>
    <property type="project" value="TreeGrafter"/>
</dbReference>
<feature type="compositionally biased region" description="Polar residues" evidence="4">
    <location>
        <begin position="569"/>
        <end position="583"/>
    </location>
</feature>
<dbReference type="GeneID" id="136815501"/>
<keyword evidence="1" id="KW-0677">Repeat</keyword>
<feature type="compositionally biased region" description="Polar residues" evidence="4">
    <location>
        <begin position="631"/>
        <end position="648"/>
    </location>
</feature>
<feature type="compositionally biased region" description="Polar residues" evidence="4">
    <location>
        <begin position="656"/>
        <end position="676"/>
    </location>
</feature>
<feature type="repeat" description="ANK" evidence="3">
    <location>
        <begin position="102"/>
        <end position="134"/>
    </location>
</feature>
<feature type="compositionally biased region" description="Polar residues" evidence="4">
    <location>
        <begin position="298"/>
        <end position="317"/>
    </location>
</feature>
<dbReference type="Pfam" id="PF00023">
    <property type="entry name" value="Ank"/>
    <property type="match status" value="1"/>
</dbReference>
<feature type="region of interest" description="Disordered" evidence="4">
    <location>
        <begin position="777"/>
        <end position="815"/>
    </location>
</feature>
<dbReference type="SUPFAM" id="SSF48403">
    <property type="entry name" value="Ankyrin repeat"/>
    <property type="match status" value="1"/>
</dbReference>
<evidence type="ECO:0000256" key="2">
    <source>
        <dbReference type="ARBA" id="ARBA00023043"/>
    </source>
</evidence>
<dbReference type="Pfam" id="PF00536">
    <property type="entry name" value="SAM_1"/>
    <property type="match status" value="1"/>
</dbReference>
<dbReference type="PANTHER" id="PTHR24174">
    <property type="entry name" value="ANKYRIN REPEAT AND STERILE ALPHA MOTIF DOMAIN-CONTAINING PROTEIN 1"/>
    <property type="match status" value="1"/>
</dbReference>
<feature type="compositionally biased region" description="Basic and acidic residues" evidence="4">
    <location>
        <begin position="1033"/>
        <end position="1042"/>
    </location>
</feature>
<dbReference type="InterPro" id="IPR013761">
    <property type="entry name" value="SAM/pointed_sf"/>
</dbReference>
<feature type="region of interest" description="Disordered" evidence="4">
    <location>
        <begin position="564"/>
        <end position="583"/>
    </location>
</feature>
<feature type="domain" description="SAM" evidence="6">
    <location>
        <begin position="929"/>
        <end position="985"/>
    </location>
</feature>
<feature type="repeat" description="ANK" evidence="3">
    <location>
        <begin position="69"/>
        <end position="101"/>
    </location>
</feature>
<keyword evidence="2 3" id="KW-0040">ANK repeat</keyword>
<feature type="compositionally biased region" description="Polar residues" evidence="4">
    <location>
        <begin position="1235"/>
        <end position="1250"/>
    </location>
</feature>
<dbReference type="PROSITE" id="PS50088">
    <property type="entry name" value="ANK_REPEAT"/>
    <property type="match status" value="5"/>
</dbReference>
<evidence type="ECO:0000256" key="1">
    <source>
        <dbReference type="ARBA" id="ARBA00022737"/>
    </source>
</evidence>
<dbReference type="InterPro" id="IPR001660">
    <property type="entry name" value="SAM"/>
</dbReference>
<dbReference type="PANTHER" id="PTHR24174:SF1">
    <property type="entry name" value="IP14385P"/>
    <property type="match status" value="1"/>
</dbReference>
<dbReference type="Gene3D" id="1.10.150.50">
    <property type="entry name" value="Transcription Factor, Ets-1"/>
    <property type="match status" value="2"/>
</dbReference>
<evidence type="ECO:0000256" key="3">
    <source>
        <dbReference type="PROSITE-ProRule" id="PRU00023"/>
    </source>
</evidence>
<protein>
    <submittedName>
        <fullName evidence="7">Uncharacterized protein</fullName>
    </submittedName>
</protein>
<dbReference type="Pfam" id="PF07647">
    <property type="entry name" value="SAM_2"/>
    <property type="match status" value="1"/>
</dbReference>
<name>A0A7M5WYD7_9CNID</name>
<proteinExistence type="predicted"/>
<dbReference type="Pfam" id="PF12796">
    <property type="entry name" value="Ank_2"/>
    <property type="match status" value="2"/>
</dbReference>
<feature type="repeat" description="ANK" evidence="3">
    <location>
        <begin position="138"/>
        <end position="170"/>
    </location>
</feature>
<feature type="region of interest" description="Disordered" evidence="4">
    <location>
        <begin position="631"/>
        <end position="752"/>
    </location>
</feature>
<accession>A0A7M5WYD7</accession>
<dbReference type="RefSeq" id="XP_066928058.1">
    <property type="nucleotide sequence ID" value="XM_067071957.1"/>
</dbReference>
<dbReference type="InterPro" id="IPR006020">
    <property type="entry name" value="PTB/PI_dom"/>
</dbReference>
<dbReference type="InterPro" id="IPR033635">
    <property type="entry name" value="ANKS1/Caskin"/>
</dbReference>
<dbReference type="SMART" id="SM00454">
    <property type="entry name" value="SAM"/>
    <property type="match status" value="2"/>
</dbReference>
<feature type="compositionally biased region" description="Polar residues" evidence="4">
    <location>
        <begin position="698"/>
        <end position="711"/>
    </location>
</feature>
<dbReference type="EnsemblMetazoa" id="CLYHEMT014529.1">
    <property type="protein sequence ID" value="CLYHEMP014529.1"/>
    <property type="gene ID" value="CLYHEMG014529"/>
</dbReference>
<dbReference type="Gene3D" id="1.25.40.20">
    <property type="entry name" value="Ankyrin repeat-containing domain"/>
    <property type="match status" value="2"/>
</dbReference>
<dbReference type="InterPro" id="IPR036770">
    <property type="entry name" value="Ankyrin_rpt-contain_sf"/>
</dbReference>
<feature type="compositionally biased region" description="Polar residues" evidence="4">
    <location>
        <begin position="1043"/>
        <end position="1077"/>
    </location>
</feature>
<dbReference type="SMART" id="SM00462">
    <property type="entry name" value="PTB"/>
    <property type="match status" value="1"/>
</dbReference>
<organism evidence="7 8">
    <name type="scientific">Clytia hemisphaerica</name>
    <dbReference type="NCBI Taxonomy" id="252671"/>
    <lineage>
        <taxon>Eukaryota</taxon>
        <taxon>Metazoa</taxon>
        <taxon>Cnidaria</taxon>
        <taxon>Hydrozoa</taxon>
        <taxon>Hydroidolina</taxon>
        <taxon>Leptothecata</taxon>
        <taxon>Obeliida</taxon>
        <taxon>Clytiidae</taxon>
        <taxon>Clytia</taxon>
    </lineage>
</organism>
<feature type="compositionally biased region" description="Basic and acidic residues" evidence="4">
    <location>
        <begin position="1259"/>
        <end position="1270"/>
    </location>
</feature>